<gene>
    <name evidence="2" type="ORF">JOC48_003598</name>
</gene>
<comment type="caution">
    <text evidence="2">The sequence shown here is derived from an EMBL/GenBank/DDBJ whole genome shotgun (WGS) entry which is preliminary data.</text>
</comment>
<organism evidence="2 3">
    <name type="scientific">Aquibacillus albus</name>
    <dbReference type="NCBI Taxonomy" id="1168171"/>
    <lineage>
        <taxon>Bacteria</taxon>
        <taxon>Bacillati</taxon>
        <taxon>Bacillota</taxon>
        <taxon>Bacilli</taxon>
        <taxon>Bacillales</taxon>
        <taxon>Bacillaceae</taxon>
        <taxon>Aquibacillus</taxon>
    </lineage>
</organism>
<protein>
    <submittedName>
        <fullName evidence="2">Chromosomal replication initiation ATPase DnaA</fullName>
    </submittedName>
</protein>
<dbReference type="Pfam" id="PF11638">
    <property type="entry name" value="DnaA_N"/>
    <property type="match status" value="1"/>
</dbReference>
<dbReference type="Proteomes" id="UP001296943">
    <property type="component" value="Unassembled WGS sequence"/>
</dbReference>
<evidence type="ECO:0000313" key="3">
    <source>
        <dbReference type="Proteomes" id="UP001296943"/>
    </source>
</evidence>
<evidence type="ECO:0000313" key="2">
    <source>
        <dbReference type="EMBL" id="MBM7573050.1"/>
    </source>
</evidence>
<sequence length="174" mass="20450">MSDLWSNVLSELKKKISAPSYETWLKDTTAEIEGEVITIKSNNVFSSDWLESRYKDLIFETVREIARETYDLEFVPREGKVVYHNLTQKEYIDLHKKVETLEKRIEKLESPYKKKRDVFGEPKLPYDELAGELKSLYGFMMAGFDNDELAQQVAEEKLEILIELITDKKFPEDE</sequence>
<reference evidence="2 3" key="1">
    <citation type="submission" date="2021-01" db="EMBL/GenBank/DDBJ databases">
        <title>Genomic Encyclopedia of Type Strains, Phase IV (KMG-IV): sequencing the most valuable type-strain genomes for metagenomic binning, comparative biology and taxonomic classification.</title>
        <authorList>
            <person name="Goeker M."/>
        </authorList>
    </citation>
    <scope>NUCLEOTIDE SEQUENCE [LARGE SCALE GENOMIC DNA]</scope>
    <source>
        <strain evidence="2 3">DSM 23711</strain>
    </source>
</reference>
<keyword evidence="3" id="KW-1185">Reference proteome</keyword>
<feature type="domain" description="DnaA N-terminal" evidence="1">
    <location>
        <begin position="3"/>
        <end position="62"/>
    </location>
</feature>
<dbReference type="Gene3D" id="3.30.300.180">
    <property type="match status" value="1"/>
</dbReference>
<dbReference type="InterPro" id="IPR038454">
    <property type="entry name" value="DnaA_N_sf"/>
</dbReference>
<dbReference type="InterPro" id="IPR024633">
    <property type="entry name" value="DnaA_N_dom"/>
</dbReference>
<dbReference type="RefSeq" id="WP_204501716.1">
    <property type="nucleotide sequence ID" value="NZ_JAFBDR010000025.1"/>
</dbReference>
<evidence type="ECO:0000259" key="1">
    <source>
        <dbReference type="Pfam" id="PF11638"/>
    </source>
</evidence>
<proteinExistence type="predicted"/>
<dbReference type="EMBL" id="JAFBDR010000025">
    <property type="protein sequence ID" value="MBM7573050.1"/>
    <property type="molecule type" value="Genomic_DNA"/>
</dbReference>
<accession>A0ABS2N4I2</accession>
<name>A0ABS2N4I2_9BACI</name>